<gene>
    <name evidence="11" type="ORF">JWYL7_0183</name>
    <name evidence="12" type="ORF">SAMN05661008_01095</name>
</gene>
<evidence type="ECO:0000256" key="1">
    <source>
        <dbReference type="ARBA" id="ARBA00010679"/>
    </source>
</evidence>
<evidence type="ECO:0000256" key="4">
    <source>
        <dbReference type="ARBA" id="ARBA00022801"/>
    </source>
</evidence>
<dbReference type="SUPFAM" id="SSF55945">
    <property type="entry name" value="TATA-box binding protein-like"/>
    <property type="match status" value="1"/>
</dbReference>
<keyword evidence="6 11" id="KW-0456">Lyase</keyword>
<evidence type="ECO:0000256" key="9">
    <source>
        <dbReference type="ARBA" id="ARBA00044632"/>
    </source>
</evidence>
<dbReference type="SUPFAM" id="SSF48150">
    <property type="entry name" value="DNA-glycosylase"/>
    <property type="match status" value="1"/>
</dbReference>
<dbReference type="Gene3D" id="1.10.340.30">
    <property type="entry name" value="Hypothetical protein, domain 2"/>
    <property type="match status" value="1"/>
</dbReference>
<dbReference type="InterPro" id="IPR023170">
    <property type="entry name" value="HhH_base_excis_C"/>
</dbReference>
<dbReference type="GO" id="GO:0006284">
    <property type="term" value="P:base-excision repair"/>
    <property type="evidence" value="ECO:0007669"/>
    <property type="project" value="InterPro"/>
</dbReference>
<dbReference type="CDD" id="cd00056">
    <property type="entry name" value="ENDO3c"/>
    <property type="match status" value="1"/>
</dbReference>
<protein>
    <recommendedName>
        <fullName evidence="2">DNA-(apurinic or apyrimidinic site) lyase</fullName>
        <ecNumber evidence="2">4.2.99.18</ecNumber>
    </recommendedName>
</protein>
<keyword evidence="14" id="KW-1185">Reference proteome</keyword>
<evidence type="ECO:0000256" key="5">
    <source>
        <dbReference type="ARBA" id="ARBA00023204"/>
    </source>
</evidence>
<keyword evidence="8" id="KW-0326">Glycosidase</keyword>
<dbReference type="PANTHER" id="PTHR10242">
    <property type="entry name" value="8-OXOGUANINE DNA GLYCOSYLASE"/>
    <property type="match status" value="1"/>
</dbReference>
<dbReference type="EMBL" id="FRBG01000007">
    <property type="protein sequence ID" value="SHK90285.1"/>
    <property type="molecule type" value="Genomic_DNA"/>
</dbReference>
<dbReference type="RefSeq" id="WP_066067701.1">
    <property type="nucleotide sequence ID" value="NZ_FRBG01000007.1"/>
</dbReference>
<dbReference type="GO" id="GO:0140078">
    <property type="term" value="F:class I DNA-(apurinic or apyrimidinic site) endonuclease activity"/>
    <property type="evidence" value="ECO:0007669"/>
    <property type="project" value="UniProtKB-EC"/>
</dbReference>
<dbReference type="InterPro" id="IPR052054">
    <property type="entry name" value="Oxidative_DNA_repair_enzyme"/>
</dbReference>
<dbReference type="GO" id="GO:0003684">
    <property type="term" value="F:damaged DNA binding"/>
    <property type="evidence" value="ECO:0007669"/>
    <property type="project" value="InterPro"/>
</dbReference>
<dbReference type="Pfam" id="PF00730">
    <property type="entry name" value="HhH-GPD"/>
    <property type="match status" value="1"/>
</dbReference>
<keyword evidence="7" id="KW-0511">Multifunctional enzyme</keyword>
<dbReference type="STRING" id="1121328.JWYL7_0183"/>
<accession>A0A150FNG9</accession>
<dbReference type="Pfam" id="PF07934">
    <property type="entry name" value="OGG_N"/>
    <property type="match status" value="1"/>
</dbReference>
<sequence>MKIYNDKNKVIIDGLKDFEPKHIFECGQCFRWTKENDDSYTIVAFGKILNVKKEENTIYFNNTNIYDFENIWHNYFDLDRDYSRIKEILRKKDNYLDEAVKFGYGIRILNQDPWETIISFIISANNRIPMIKKAIDNLSTYYGEEIGEFNGKKYYSFPTIEKMNSLSVEEIEKASTGYRATYIKDTSYIVFSKQINIYNLKNVDTNMCKSHLMMFPGVGPKVADCIMLFSMQKYDVFPVDVWVQRVMKEFYLNEDMSLPKIRQYGIEKFKELSGFAQQYLFYYARELGIGTSSRRRS</sequence>
<dbReference type="EC" id="4.2.99.18" evidence="2"/>
<keyword evidence="3" id="KW-0227">DNA damage</keyword>
<proteinExistence type="inferred from homology"/>
<evidence type="ECO:0000256" key="3">
    <source>
        <dbReference type="ARBA" id="ARBA00022763"/>
    </source>
</evidence>
<evidence type="ECO:0000313" key="12">
    <source>
        <dbReference type="EMBL" id="SHK90285.1"/>
    </source>
</evidence>
<organism evidence="11 13">
    <name type="scientific">Alkalithermobacter thermoalcaliphilus JW-YL-7 = DSM 7308</name>
    <dbReference type="NCBI Taxonomy" id="1121328"/>
    <lineage>
        <taxon>Bacteria</taxon>
        <taxon>Bacillati</taxon>
        <taxon>Bacillota</taxon>
        <taxon>Clostridia</taxon>
        <taxon>Peptostreptococcales</taxon>
        <taxon>Tepidibacteraceae</taxon>
        <taxon>Alkalithermobacter</taxon>
    </lineage>
</organism>
<evidence type="ECO:0000256" key="8">
    <source>
        <dbReference type="ARBA" id="ARBA00023295"/>
    </source>
</evidence>
<dbReference type="EMBL" id="LSFY01000001">
    <property type="protein sequence ID" value="KXZ39108.1"/>
    <property type="molecule type" value="Genomic_DNA"/>
</dbReference>
<name>A0A150FNG9_CLOPD</name>
<reference evidence="11 13" key="1">
    <citation type="submission" date="2016-02" db="EMBL/GenBank/DDBJ databases">
        <title>Draft genome sequence for Clostridium paradoxum JW-YL-7.</title>
        <authorList>
            <person name="Utturkar S.M."/>
            <person name="Lancaster A."/>
            <person name="Poole F.L."/>
            <person name="Adams M.W."/>
            <person name="Brown S.D."/>
        </authorList>
    </citation>
    <scope>NUCLEOTIDE SEQUENCE [LARGE SCALE GENOMIC DNA]</scope>
    <source>
        <strain evidence="11 13">JW-YL-7</strain>
    </source>
</reference>
<evidence type="ECO:0000313" key="11">
    <source>
        <dbReference type="EMBL" id="KXZ39108.1"/>
    </source>
</evidence>
<dbReference type="PATRIC" id="fig|1121328.3.peg.181"/>
<dbReference type="GO" id="GO:0006289">
    <property type="term" value="P:nucleotide-excision repair"/>
    <property type="evidence" value="ECO:0007669"/>
    <property type="project" value="InterPro"/>
</dbReference>
<dbReference type="PANTHER" id="PTHR10242:SF2">
    <property type="entry name" value="N-GLYCOSYLASE_DNA LYASE"/>
    <property type="match status" value="1"/>
</dbReference>
<comment type="similarity">
    <text evidence="1">Belongs to the type-1 OGG1 family.</text>
</comment>
<evidence type="ECO:0000256" key="6">
    <source>
        <dbReference type="ARBA" id="ARBA00023239"/>
    </source>
</evidence>
<keyword evidence="5" id="KW-0234">DNA repair</keyword>
<dbReference type="AlphaFoldDB" id="A0A150FNG9"/>
<evidence type="ECO:0000256" key="2">
    <source>
        <dbReference type="ARBA" id="ARBA00012720"/>
    </source>
</evidence>
<comment type="catalytic activity">
    <reaction evidence="9">
        <text>2'-deoxyribonucleotide-(2'-deoxyribose 5'-phosphate)-2'-deoxyribonucleotide-DNA = a 3'-end 2'-deoxyribonucleotide-(2,3-dehydro-2,3-deoxyribose 5'-phosphate)-DNA + a 5'-end 5'-phospho-2'-deoxyribonucleoside-DNA + H(+)</text>
        <dbReference type="Rhea" id="RHEA:66592"/>
        <dbReference type="Rhea" id="RHEA-COMP:13180"/>
        <dbReference type="Rhea" id="RHEA-COMP:16897"/>
        <dbReference type="Rhea" id="RHEA-COMP:17067"/>
        <dbReference type="ChEBI" id="CHEBI:15378"/>
        <dbReference type="ChEBI" id="CHEBI:136412"/>
        <dbReference type="ChEBI" id="CHEBI:157695"/>
        <dbReference type="ChEBI" id="CHEBI:167181"/>
        <dbReference type="EC" id="4.2.99.18"/>
    </reaction>
</comment>
<dbReference type="GO" id="GO:0008534">
    <property type="term" value="F:oxidized purine nucleobase lesion DNA N-glycosylase activity"/>
    <property type="evidence" value="ECO:0007669"/>
    <property type="project" value="InterPro"/>
</dbReference>
<evidence type="ECO:0000256" key="7">
    <source>
        <dbReference type="ARBA" id="ARBA00023268"/>
    </source>
</evidence>
<dbReference type="Proteomes" id="UP000323392">
    <property type="component" value="Unassembled WGS sequence"/>
</dbReference>
<dbReference type="OrthoDB" id="9798522at2"/>
<comment type="caution">
    <text evidence="11">The sequence shown here is derived from an EMBL/GenBank/DDBJ whole genome shotgun (WGS) entry which is preliminary data.</text>
</comment>
<dbReference type="InterPro" id="IPR012904">
    <property type="entry name" value="OGG_N"/>
</dbReference>
<dbReference type="SMART" id="SM00478">
    <property type="entry name" value="ENDO3c"/>
    <property type="match status" value="1"/>
</dbReference>
<keyword evidence="4" id="KW-0378">Hydrolase</keyword>
<dbReference type="Gene3D" id="1.10.1670.10">
    <property type="entry name" value="Helix-hairpin-Helix base-excision DNA repair enzymes (C-terminal)"/>
    <property type="match status" value="1"/>
</dbReference>
<dbReference type="InterPro" id="IPR011257">
    <property type="entry name" value="DNA_glycosylase"/>
</dbReference>
<dbReference type="Gene3D" id="3.30.310.260">
    <property type="match status" value="1"/>
</dbReference>
<feature type="domain" description="HhH-GPD" evidence="10">
    <location>
        <begin position="122"/>
        <end position="285"/>
    </location>
</feature>
<reference evidence="12 14" key="2">
    <citation type="submission" date="2016-11" db="EMBL/GenBank/DDBJ databases">
        <authorList>
            <person name="Varghese N."/>
            <person name="Submissions S."/>
        </authorList>
    </citation>
    <scope>NUCLEOTIDE SEQUENCE [LARGE SCALE GENOMIC DNA]</scope>
    <source>
        <strain evidence="12 14">DSM 7308</strain>
    </source>
</reference>
<dbReference type="InterPro" id="IPR003265">
    <property type="entry name" value="HhH-GPD_domain"/>
</dbReference>
<evidence type="ECO:0000313" key="13">
    <source>
        <dbReference type="Proteomes" id="UP000092605"/>
    </source>
</evidence>
<evidence type="ECO:0000259" key="10">
    <source>
        <dbReference type="SMART" id="SM00478"/>
    </source>
</evidence>
<evidence type="ECO:0000313" key="14">
    <source>
        <dbReference type="Proteomes" id="UP000323392"/>
    </source>
</evidence>
<dbReference type="Proteomes" id="UP000092605">
    <property type="component" value="Unassembled WGS sequence"/>
</dbReference>